<dbReference type="RefSeq" id="WP_344426693.1">
    <property type="nucleotide sequence ID" value="NZ_BAAANN010000029.1"/>
</dbReference>
<gene>
    <name evidence="1" type="ORF">GCM10009754_61390</name>
</gene>
<evidence type="ECO:0008006" key="3">
    <source>
        <dbReference type="Google" id="ProtNLM"/>
    </source>
</evidence>
<name>A0ABP5DBT0_9PSEU</name>
<comment type="caution">
    <text evidence="1">The sequence shown here is derived from an EMBL/GenBank/DDBJ whole genome shotgun (WGS) entry which is preliminary data.</text>
</comment>
<dbReference type="EMBL" id="BAAANN010000029">
    <property type="protein sequence ID" value="GAA1977276.1"/>
    <property type="molecule type" value="Genomic_DNA"/>
</dbReference>
<organism evidence="1 2">
    <name type="scientific">Amycolatopsis minnesotensis</name>
    <dbReference type="NCBI Taxonomy" id="337894"/>
    <lineage>
        <taxon>Bacteria</taxon>
        <taxon>Bacillati</taxon>
        <taxon>Actinomycetota</taxon>
        <taxon>Actinomycetes</taxon>
        <taxon>Pseudonocardiales</taxon>
        <taxon>Pseudonocardiaceae</taxon>
        <taxon>Amycolatopsis</taxon>
    </lineage>
</organism>
<keyword evidence="2" id="KW-1185">Reference proteome</keyword>
<reference evidence="2" key="1">
    <citation type="journal article" date="2019" name="Int. J. Syst. Evol. Microbiol.">
        <title>The Global Catalogue of Microorganisms (GCM) 10K type strain sequencing project: providing services to taxonomists for standard genome sequencing and annotation.</title>
        <authorList>
            <consortium name="The Broad Institute Genomics Platform"/>
            <consortium name="The Broad Institute Genome Sequencing Center for Infectious Disease"/>
            <person name="Wu L."/>
            <person name="Ma J."/>
        </authorList>
    </citation>
    <scope>NUCLEOTIDE SEQUENCE [LARGE SCALE GENOMIC DNA]</scope>
    <source>
        <strain evidence="2">JCM 14545</strain>
    </source>
</reference>
<sequence>MAAKKAEQKALVLAGGGMLSAVAEDLVANGWYVVLPSRRYSPPAARQVESRAHRSRRGRTEAGRAVWVEAEWMRPRELARAADGALGGHADLLVAWVHEAYRRSVLGVVESLLAPGAPVVEVREGGWSDPVLTGRPTQGIVLGSVSERDSGRSLIQSEVVGGVAAAVARALDGHPSTVHTLGQAGRVAR</sequence>
<evidence type="ECO:0000313" key="2">
    <source>
        <dbReference type="Proteomes" id="UP001501116"/>
    </source>
</evidence>
<proteinExistence type="predicted"/>
<dbReference type="Proteomes" id="UP001501116">
    <property type="component" value="Unassembled WGS sequence"/>
</dbReference>
<protein>
    <recommendedName>
        <fullName evidence="3">Short-chain dehydrogenase</fullName>
    </recommendedName>
</protein>
<accession>A0ABP5DBT0</accession>
<evidence type="ECO:0000313" key="1">
    <source>
        <dbReference type="EMBL" id="GAA1977276.1"/>
    </source>
</evidence>